<name>A0A0A9EEI3_ARUDO</name>
<dbReference type="Gene3D" id="3.40.50.1820">
    <property type="entry name" value="alpha/beta hydrolase"/>
    <property type="match status" value="1"/>
</dbReference>
<feature type="region of interest" description="Disordered" evidence="1">
    <location>
        <begin position="21"/>
        <end position="42"/>
    </location>
</feature>
<dbReference type="Pfam" id="PF02450">
    <property type="entry name" value="LCAT"/>
    <property type="match status" value="1"/>
</dbReference>
<proteinExistence type="predicted"/>
<accession>A0A0A9EEI3</accession>
<dbReference type="AlphaFoldDB" id="A0A0A9EEI3"/>
<dbReference type="InterPro" id="IPR029058">
    <property type="entry name" value="AB_hydrolase_fold"/>
</dbReference>
<reference evidence="2" key="2">
    <citation type="journal article" date="2015" name="Data Brief">
        <title>Shoot transcriptome of the giant reed, Arundo donax.</title>
        <authorList>
            <person name="Barrero R.A."/>
            <person name="Guerrero F.D."/>
            <person name="Moolhuijzen P."/>
            <person name="Goolsby J.A."/>
            <person name="Tidwell J."/>
            <person name="Bellgard S.E."/>
            <person name="Bellgard M.I."/>
        </authorList>
    </citation>
    <scope>NUCLEOTIDE SEQUENCE</scope>
    <source>
        <tissue evidence="2">Shoot tissue taken approximately 20 cm above the soil surface</tissue>
    </source>
</reference>
<evidence type="ECO:0000313" key="2">
    <source>
        <dbReference type="EMBL" id="JAD99144.1"/>
    </source>
</evidence>
<evidence type="ECO:0000256" key="1">
    <source>
        <dbReference type="SAM" id="MobiDB-lite"/>
    </source>
</evidence>
<dbReference type="SUPFAM" id="SSF53474">
    <property type="entry name" value="alpha/beta-Hydrolases"/>
    <property type="match status" value="1"/>
</dbReference>
<reference evidence="2" key="1">
    <citation type="submission" date="2014-09" db="EMBL/GenBank/DDBJ databases">
        <authorList>
            <person name="Magalhaes I.L.F."/>
            <person name="Oliveira U."/>
            <person name="Santos F.R."/>
            <person name="Vidigal T.H.D.A."/>
            <person name="Brescovit A.D."/>
            <person name="Santos A.J."/>
        </authorList>
    </citation>
    <scope>NUCLEOTIDE SEQUENCE</scope>
    <source>
        <tissue evidence="2">Shoot tissue taken approximately 20 cm above the soil surface</tissue>
    </source>
</reference>
<dbReference type="EMBL" id="GBRH01198751">
    <property type="protein sequence ID" value="JAD99144.1"/>
    <property type="molecule type" value="Transcribed_RNA"/>
</dbReference>
<dbReference type="GO" id="GO:0008374">
    <property type="term" value="F:O-acyltransferase activity"/>
    <property type="evidence" value="ECO:0007669"/>
    <property type="project" value="InterPro"/>
</dbReference>
<feature type="compositionally biased region" description="Basic and acidic residues" evidence="1">
    <location>
        <begin position="22"/>
        <end position="42"/>
    </location>
</feature>
<sequence>MVRAVGELLGPARARLRAVLHGADEPRQRPRRQRLPEPARRRDARAQLRLLHGIPEEPTSHLYRDWCLEILRHELERIGYRDGNTLFGAPYDLRHAPPVTGQPSQVYTRYFRRLMALIEDASKKSNGQHRKVILFGHSFGGMVALEFVRSTPMAWRQKYIKPLVLVAPLLEPVKNFVSGSDLLYVPTTTPLSLRPMWRSFESAIVNFPSPAVFGDTPLVITERRNYSAHDMEDLLAAVGSGGGVEPFRRRVLPRTRHYFQAPMVPVTCINGVGNETPEQLVYWESDFDAAPEVAYGDGDGSINLISILTFEEEMRRQPGQEKQFKSIKLHGAKHGTIVTDEWALKRVIQEILEANRV</sequence>
<dbReference type="GO" id="GO:0006629">
    <property type="term" value="P:lipid metabolic process"/>
    <property type="evidence" value="ECO:0007669"/>
    <property type="project" value="InterPro"/>
</dbReference>
<dbReference type="PANTHER" id="PTHR11440">
    <property type="entry name" value="LECITHIN-CHOLESTEROL ACYLTRANSFERASE-RELATED"/>
    <property type="match status" value="1"/>
</dbReference>
<dbReference type="InterPro" id="IPR003386">
    <property type="entry name" value="LACT/PDAT_acylTrfase"/>
</dbReference>
<organism evidence="2">
    <name type="scientific">Arundo donax</name>
    <name type="common">Giant reed</name>
    <name type="synonym">Donax arundinaceus</name>
    <dbReference type="NCBI Taxonomy" id="35708"/>
    <lineage>
        <taxon>Eukaryota</taxon>
        <taxon>Viridiplantae</taxon>
        <taxon>Streptophyta</taxon>
        <taxon>Embryophyta</taxon>
        <taxon>Tracheophyta</taxon>
        <taxon>Spermatophyta</taxon>
        <taxon>Magnoliopsida</taxon>
        <taxon>Liliopsida</taxon>
        <taxon>Poales</taxon>
        <taxon>Poaceae</taxon>
        <taxon>PACMAD clade</taxon>
        <taxon>Arundinoideae</taxon>
        <taxon>Arundineae</taxon>
        <taxon>Arundo</taxon>
    </lineage>
</organism>
<protein>
    <submittedName>
        <fullName evidence="2">Uncharacterized protein</fullName>
    </submittedName>
</protein>